<evidence type="ECO:0000256" key="5">
    <source>
        <dbReference type="ARBA" id="ARBA00022968"/>
    </source>
</evidence>
<dbReference type="AlphaFoldDB" id="A0A239EDT1"/>
<dbReference type="InterPro" id="IPR017853">
    <property type="entry name" value="GH"/>
</dbReference>
<keyword evidence="16" id="KW-1185">Reference proteome</keyword>
<evidence type="ECO:0000256" key="3">
    <source>
        <dbReference type="ARBA" id="ARBA00022692"/>
    </source>
</evidence>
<dbReference type="Proteomes" id="UP000198356">
    <property type="component" value="Unassembled WGS sequence"/>
</dbReference>
<evidence type="ECO:0000256" key="4">
    <source>
        <dbReference type="ARBA" id="ARBA00022801"/>
    </source>
</evidence>
<keyword evidence="10" id="KW-0961">Cell wall biogenesis/degradation</keyword>
<dbReference type="PANTHER" id="PTHR31297">
    <property type="entry name" value="GLUCAN ENDO-1,6-BETA-GLUCOSIDASE B"/>
    <property type="match status" value="1"/>
</dbReference>
<evidence type="ECO:0000313" key="16">
    <source>
        <dbReference type="Proteomes" id="UP000198356"/>
    </source>
</evidence>
<dbReference type="GO" id="GO:0005576">
    <property type="term" value="C:extracellular region"/>
    <property type="evidence" value="ECO:0007669"/>
    <property type="project" value="TreeGrafter"/>
</dbReference>
<keyword evidence="6" id="KW-1133">Transmembrane helix</keyword>
<sequence>MNLISLLRSPSFRVLAGLTVFCIFAVVGCGVNPSEMATSAPPLTRAATQVQPNTLQSNLNAMKVMNYYPADAGWSLMWENWNSTQINTDFALIASLHANTVRIIINVKDFTAPTPSTTMLNELSQMVTLAHSNGLQVQLTLFDWFTSYTNITASKSWVDAVVTPYQNDPRVAFIELQNEMPTTNSAAMTWAQTMIPYVKTAAGSIPVTISVTSAGANVSVNLQSLITALGSTQPDFYDIHQYYGAPYQDYYSIVESQQVAATQGRPLIVGEFGSSTNAADYSTSDAQSLTSYEALQDYGYRQMFLAAKTAGIPAPAPWVLYDFVPGSLSNYPASSDQYNYGIYLSDGVTPKTSAASLSSYFGSGTVSTSMNNGFENYSGSPSLPLLWTIYKPTLGNFASDTTHAHSGAASAKIWNSTTSSSGNPSFQIDPLTVIVPGTSYTASVYVMGLNATGTTEICLSWFNTSGTYTGGSCGGSLSGTTGWKQISVTATAPAGTIYTVIYLTSASNTGTAWFDDVTFQ</sequence>
<dbReference type="InterPro" id="IPR001547">
    <property type="entry name" value="Glyco_hydro_5"/>
</dbReference>
<comment type="subcellular location">
    <subcellularLocation>
        <location evidence="1">Cell membrane</location>
        <topology evidence="1">Single-pass type II membrane protein</topology>
    </subcellularLocation>
</comment>
<proteinExistence type="inferred from homology"/>
<keyword evidence="8" id="KW-0325">Glycoprotein</keyword>
<evidence type="ECO:0000256" key="8">
    <source>
        <dbReference type="ARBA" id="ARBA00023180"/>
    </source>
</evidence>
<dbReference type="Gene3D" id="3.20.20.80">
    <property type="entry name" value="Glycosidases"/>
    <property type="match status" value="1"/>
</dbReference>
<evidence type="ECO:0000256" key="13">
    <source>
        <dbReference type="RuleBase" id="RU361153"/>
    </source>
</evidence>
<protein>
    <recommendedName>
        <fullName evidence="12">Exo-1,3-beta-glucanase D</fullName>
    </recommendedName>
</protein>
<name>A0A239EDT1_9BACT</name>
<keyword evidence="5" id="KW-0735">Signal-anchor</keyword>
<reference evidence="15 16" key="1">
    <citation type="submission" date="2017-06" db="EMBL/GenBank/DDBJ databases">
        <authorList>
            <person name="Kim H.J."/>
            <person name="Triplett B.A."/>
        </authorList>
    </citation>
    <scope>NUCLEOTIDE SEQUENCE [LARGE SCALE GENOMIC DNA]</scope>
    <source>
        <strain evidence="15 16">DSM 18704</strain>
    </source>
</reference>
<dbReference type="GO" id="GO:0009986">
    <property type="term" value="C:cell surface"/>
    <property type="evidence" value="ECO:0007669"/>
    <property type="project" value="TreeGrafter"/>
</dbReference>
<evidence type="ECO:0000256" key="7">
    <source>
        <dbReference type="ARBA" id="ARBA00023136"/>
    </source>
</evidence>
<evidence type="ECO:0000256" key="12">
    <source>
        <dbReference type="ARBA" id="ARBA00041260"/>
    </source>
</evidence>
<accession>A0A239EDT1</accession>
<keyword evidence="4 13" id="KW-0378">Hydrolase</keyword>
<organism evidence="15 16">
    <name type="scientific">Granulicella rosea</name>
    <dbReference type="NCBI Taxonomy" id="474952"/>
    <lineage>
        <taxon>Bacteria</taxon>
        <taxon>Pseudomonadati</taxon>
        <taxon>Acidobacteriota</taxon>
        <taxon>Terriglobia</taxon>
        <taxon>Terriglobales</taxon>
        <taxon>Acidobacteriaceae</taxon>
        <taxon>Granulicella</taxon>
    </lineage>
</organism>
<dbReference type="InterPro" id="IPR050386">
    <property type="entry name" value="Glycosyl_hydrolase_5"/>
</dbReference>
<dbReference type="GO" id="GO:0009251">
    <property type="term" value="P:glucan catabolic process"/>
    <property type="evidence" value="ECO:0007669"/>
    <property type="project" value="TreeGrafter"/>
</dbReference>
<dbReference type="Pfam" id="PF00150">
    <property type="entry name" value="Cellulase"/>
    <property type="match status" value="1"/>
</dbReference>
<dbReference type="InterPro" id="IPR008979">
    <property type="entry name" value="Galactose-bd-like_sf"/>
</dbReference>
<comment type="function">
    <text evidence="11">Glucosidase involved in the degradation of cellulosic biomass. Active on lichenan.</text>
</comment>
<keyword evidence="7" id="KW-0472">Membrane</keyword>
<dbReference type="SUPFAM" id="SSF51445">
    <property type="entry name" value="(Trans)glycosidases"/>
    <property type="match status" value="1"/>
</dbReference>
<dbReference type="PANTHER" id="PTHR31297:SF34">
    <property type="entry name" value="GLUCAN 1,3-BETA-GLUCOSIDASE 2"/>
    <property type="match status" value="1"/>
</dbReference>
<keyword evidence="2" id="KW-1003">Cell membrane</keyword>
<dbReference type="SUPFAM" id="SSF49785">
    <property type="entry name" value="Galactose-binding domain-like"/>
    <property type="match status" value="1"/>
</dbReference>
<comment type="similarity">
    <text evidence="13">Belongs to the glycosyl hydrolase 5 (cellulase A) family.</text>
</comment>
<dbReference type="EMBL" id="FZOU01000001">
    <property type="protein sequence ID" value="SNS42074.1"/>
    <property type="molecule type" value="Genomic_DNA"/>
</dbReference>
<evidence type="ECO:0000259" key="14">
    <source>
        <dbReference type="Pfam" id="PF00150"/>
    </source>
</evidence>
<gene>
    <name evidence="15" type="ORF">SAMN05421770_101896</name>
</gene>
<evidence type="ECO:0000256" key="9">
    <source>
        <dbReference type="ARBA" id="ARBA00023295"/>
    </source>
</evidence>
<dbReference type="GO" id="GO:0071555">
    <property type="term" value="P:cell wall organization"/>
    <property type="evidence" value="ECO:0007669"/>
    <property type="project" value="UniProtKB-KW"/>
</dbReference>
<evidence type="ECO:0000256" key="11">
    <source>
        <dbReference type="ARBA" id="ARBA00037126"/>
    </source>
</evidence>
<evidence type="ECO:0000256" key="2">
    <source>
        <dbReference type="ARBA" id="ARBA00022475"/>
    </source>
</evidence>
<evidence type="ECO:0000256" key="10">
    <source>
        <dbReference type="ARBA" id="ARBA00023316"/>
    </source>
</evidence>
<keyword evidence="3" id="KW-0812">Transmembrane</keyword>
<evidence type="ECO:0000256" key="6">
    <source>
        <dbReference type="ARBA" id="ARBA00022989"/>
    </source>
</evidence>
<dbReference type="GO" id="GO:0008422">
    <property type="term" value="F:beta-glucosidase activity"/>
    <property type="evidence" value="ECO:0007669"/>
    <property type="project" value="TreeGrafter"/>
</dbReference>
<keyword evidence="9 13" id="KW-0326">Glycosidase</keyword>
<dbReference type="Gene3D" id="2.60.120.260">
    <property type="entry name" value="Galactose-binding domain-like"/>
    <property type="match status" value="1"/>
</dbReference>
<evidence type="ECO:0000313" key="15">
    <source>
        <dbReference type="EMBL" id="SNS42074.1"/>
    </source>
</evidence>
<dbReference type="GO" id="GO:0005886">
    <property type="term" value="C:plasma membrane"/>
    <property type="evidence" value="ECO:0007669"/>
    <property type="project" value="UniProtKB-SubCell"/>
</dbReference>
<feature type="domain" description="Glycoside hydrolase family 5" evidence="14">
    <location>
        <begin position="75"/>
        <end position="303"/>
    </location>
</feature>
<evidence type="ECO:0000256" key="1">
    <source>
        <dbReference type="ARBA" id="ARBA00004401"/>
    </source>
</evidence>